<keyword evidence="2" id="KW-1185">Reference proteome</keyword>
<reference evidence="1" key="1">
    <citation type="submission" date="2023-07" db="EMBL/GenBank/DDBJ databases">
        <title>draft genome sequence of fig (Ficus carica).</title>
        <authorList>
            <person name="Takahashi T."/>
            <person name="Nishimura K."/>
        </authorList>
    </citation>
    <scope>NUCLEOTIDE SEQUENCE</scope>
</reference>
<dbReference type="Proteomes" id="UP001187192">
    <property type="component" value="Unassembled WGS sequence"/>
</dbReference>
<protein>
    <submittedName>
        <fullName evidence="1">Uncharacterized protein</fullName>
    </submittedName>
</protein>
<proteinExistence type="predicted"/>
<dbReference type="AlphaFoldDB" id="A0AA88E2Z5"/>
<dbReference type="EMBL" id="BTGU01000142">
    <property type="protein sequence ID" value="GMN63104.1"/>
    <property type="molecule type" value="Genomic_DNA"/>
</dbReference>
<evidence type="ECO:0000313" key="2">
    <source>
        <dbReference type="Proteomes" id="UP001187192"/>
    </source>
</evidence>
<gene>
    <name evidence="1" type="ORF">TIFTF001_032181</name>
</gene>
<organism evidence="1 2">
    <name type="scientific">Ficus carica</name>
    <name type="common">Common fig</name>
    <dbReference type="NCBI Taxonomy" id="3494"/>
    <lineage>
        <taxon>Eukaryota</taxon>
        <taxon>Viridiplantae</taxon>
        <taxon>Streptophyta</taxon>
        <taxon>Embryophyta</taxon>
        <taxon>Tracheophyta</taxon>
        <taxon>Spermatophyta</taxon>
        <taxon>Magnoliopsida</taxon>
        <taxon>eudicotyledons</taxon>
        <taxon>Gunneridae</taxon>
        <taxon>Pentapetalae</taxon>
        <taxon>rosids</taxon>
        <taxon>fabids</taxon>
        <taxon>Rosales</taxon>
        <taxon>Moraceae</taxon>
        <taxon>Ficeae</taxon>
        <taxon>Ficus</taxon>
    </lineage>
</organism>
<accession>A0AA88E2Z5</accession>
<sequence>MNNQGWENNSTTTTMEPWTDQRLAMKGALLKEILVVLRRILEVMVECLRDLKASTPTINISIKTIKDYHLEELTQRKEHFGVVS</sequence>
<name>A0AA88E2Z5_FICCA</name>
<comment type="caution">
    <text evidence="1">The sequence shown here is derived from an EMBL/GenBank/DDBJ whole genome shotgun (WGS) entry which is preliminary data.</text>
</comment>
<evidence type="ECO:0000313" key="1">
    <source>
        <dbReference type="EMBL" id="GMN63104.1"/>
    </source>
</evidence>